<sequence length="300" mass="32289">MDSMMISAKARWTGIILATPSSVAFSGTNDLTDGRFLPEFGPYYSAVDDIIIFYRLATLSPGVLGSAGPTFVRTPSFQPYAATMEFSTTLFDAGDVTEDTILHEMAHALGFGLVWDELGCYSTTCTVGSNANVSYICDQGVAQYNQTNCPDVGLPDLLIETSTGSAGSDCGHWTEADYDNELMTPISEIPEVDQPLSRFTIGAMSDIWGPVNVLEANNFTCPGVGAASVMSGPQHTSILLRPVNIKDALIQGAAMGETVYEHQLVNLTPSERQEVVDALAAMGKTVDQASPHERQSRRRR</sequence>
<dbReference type="Proteomes" id="UP000019335">
    <property type="component" value="Unassembled WGS sequence"/>
</dbReference>
<dbReference type="InterPro" id="IPR001577">
    <property type="entry name" value="Peptidase_M8"/>
</dbReference>
<evidence type="ECO:0000256" key="4">
    <source>
        <dbReference type="ARBA" id="ARBA00022801"/>
    </source>
</evidence>
<proteinExistence type="inferred from homology"/>
<dbReference type="GO" id="GO:0046872">
    <property type="term" value="F:metal ion binding"/>
    <property type="evidence" value="ECO:0007669"/>
    <property type="project" value="UniProtKB-KW"/>
</dbReference>
<gene>
    <name evidence="8" type="ORF">Naga_101780g1</name>
</gene>
<keyword evidence="2" id="KW-0645">Protease</keyword>
<keyword evidence="5 7" id="KW-0862">Zinc</keyword>
<dbReference type="Pfam" id="PF01457">
    <property type="entry name" value="Peptidase_M8"/>
    <property type="match status" value="1"/>
</dbReference>
<comment type="cofactor">
    <cofactor evidence="7">
        <name>Zn(2+)</name>
        <dbReference type="ChEBI" id="CHEBI:29105"/>
    </cofactor>
    <text evidence="7">Binds 1 zinc ion per subunit.</text>
</comment>
<keyword evidence="4" id="KW-0378">Hydrolase</keyword>
<evidence type="ECO:0000256" key="3">
    <source>
        <dbReference type="ARBA" id="ARBA00022723"/>
    </source>
</evidence>
<name>W7TGN9_9STRA</name>
<dbReference type="Gene3D" id="3.90.132.10">
    <property type="entry name" value="Leishmanolysin , domain 2"/>
    <property type="match status" value="1"/>
</dbReference>
<dbReference type="GO" id="GO:0007155">
    <property type="term" value="P:cell adhesion"/>
    <property type="evidence" value="ECO:0007669"/>
    <property type="project" value="InterPro"/>
</dbReference>
<comment type="similarity">
    <text evidence="1">Belongs to the peptidase M8 family.</text>
</comment>
<dbReference type="GO" id="GO:0004222">
    <property type="term" value="F:metalloendopeptidase activity"/>
    <property type="evidence" value="ECO:0007669"/>
    <property type="project" value="InterPro"/>
</dbReference>
<evidence type="ECO:0000256" key="7">
    <source>
        <dbReference type="PIRSR" id="PIRSR601577-2"/>
    </source>
</evidence>
<comment type="caution">
    <text evidence="8">The sequence shown here is derived from an EMBL/GenBank/DDBJ whole genome shotgun (WGS) entry which is preliminary data.</text>
</comment>
<dbReference type="OrthoDB" id="48352at2759"/>
<keyword evidence="9" id="KW-1185">Reference proteome</keyword>
<keyword evidence="6 7" id="KW-0482">Metalloprotease</keyword>
<dbReference type="GO" id="GO:0006508">
    <property type="term" value="P:proteolysis"/>
    <property type="evidence" value="ECO:0007669"/>
    <property type="project" value="UniProtKB-KW"/>
</dbReference>
<evidence type="ECO:0000313" key="8">
    <source>
        <dbReference type="EMBL" id="EWM20104.1"/>
    </source>
</evidence>
<evidence type="ECO:0000313" key="9">
    <source>
        <dbReference type="Proteomes" id="UP000019335"/>
    </source>
</evidence>
<reference evidence="8 9" key="1">
    <citation type="journal article" date="2014" name="Mol. Plant">
        <title>Chromosome Scale Genome Assembly and Transcriptome Profiling of Nannochloropsis gaditana in Nitrogen Depletion.</title>
        <authorList>
            <person name="Corteggiani Carpinelli E."/>
            <person name="Telatin A."/>
            <person name="Vitulo N."/>
            <person name="Forcato C."/>
            <person name="D'Angelo M."/>
            <person name="Schiavon R."/>
            <person name="Vezzi A."/>
            <person name="Giacometti G.M."/>
            <person name="Morosinotto T."/>
            <person name="Valle G."/>
        </authorList>
    </citation>
    <scope>NUCLEOTIDE SEQUENCE [LARGE SCALE GENOMIC DNA]</scope>
    <source>
        <strain evidence="8 9">B-31</strain>
    </source>
</reference>
<feature type="binding site" evidence="7">
    <location>
        <position position="172"/>
    </location>
    <ligand>
        <name>Zn(2+)</name>
        <dbReference type="ChEBI" id="CHEBI:29105"/>
        <note>catalytic</note>
    </ligand>
</feature>
<organism evidence="8 9">
    <name type="scientific">Nannochloropsis gaditana</name>
    <dbReference type="NCBI Taxonomy" id="72520"/>
    <lineage>
        <taxon>Eukaryota</taxon>
        <taxon>Sar</taxon>
        <taxon>Stramenopiles</taxon>
        <taxon>Ochrophyta</taxon>
        <taxon>Eustigmatophyceae</taxon>
        <taxon>Eustigmatales</taxon>
        <taxon>Monodopsidaceae</taxon>
        <taxon>Nannochloropsis</taxon>
    </lineage>
</organism>
<dbReference type="SUPFAM" id="SSF55486">
    <property type="entry name" value="Metalloproteases ('zincins'), catalytic domain"/>
    <property type="match status" value="1"/>
</dbReference>
<protein>
    <submittedName>
        <fullName evidence="8">Zinc metalloendopeptidase</fullName>
    </submittedName>
</protein>
<keyword evidence="3 7" id="KW-0479">Metal-binding</keyword>
<dbReference type="EMBL" id="AZIL01003350">
    <property type="protein sequence ID" value="EWM20104.1"/>
    <property type="molecule type" value="Genomic_DNA"/>
</dbReference>
<evidence type="ECO:0000256" key="2">
    <source>
        <dbReference type="ARBA" id="ARBA00022670"/>
    </source>
</evidence>
<evidence type="ECO:0000256" key="6">
    <source>
        <dbReference type="ARBA" id="ARBA00023049"/>
    </source>
</evidence>
<evidence type="ECO:0000256" key="1">
    <source>
        <dbReference type="ARBA" id="ARBA00005860"/>
    </source>
</evidence>
<dbReference type="AlphaFoldDB" id="W7TGN9"/>
<accession>W7TGN9</accession>
<evidence type="ECO:0000256" key="5">
    <source>
        <dbReference type="ARBA" id="ARBA00022833"/>
    </source>
</evidence>
<dbReference type="GO" id="GO:0016020">
    <property type="term" value="C:membrane"/>
    <property type="evidence" value="ECO:0007669"/>
    <property type="project" value="InterPro"/>
</dbReference>